<dbReference type="SMART" id="SM00320">
    <property type="entry name" value="WD40"/>
    <property type="match status" value="2"/>
</dbReference>
<evidence type="ECO:0000256" key="9">
    <source>
        <dbReference type="ARBA" id="ARBA00023136"/>
    </source>
</evidence>
<evidence type="ECO:0000256" key="2">
    <source>
        <dbReference type="ARBA" id="ARBA00022574"/>
    </source>
</evidence>
<accession>A0A2V1AUI3</accession>
<dbReference type="GO" id="GO:0005085">
    <property type="term" value="F:guanyl-nucleotide exchange factor activity"/>
    <property type="evidence" value="ECO:0007669"/>
    <property type="project" value="InterPro"/>
</dbReference>
<dbReference type="Pfam" id="PF00400">
    <property type="entry name" value="WD40"/>
    <property type="match status" value="1"/>
</dbReference>
<dbReference type="InterPro" id="IPR011047">
    <property type="entry name" value="Quinoprotein_ADH-like_sf"/>
</dbReference>
<dbReference type="InterPro" id="IPR001680">
    <property type="entry name" value="WD40_rpt"/>
</dbReference>
<dbReference type="VEuPathDB" id="FungiDB:CXQ85_000741"/>
<feature type="region of interest" description="Disordered" evidence="12">
    <location>
        <begin position="975"/>
        <end position="1186"/>
    </location>
</feature>
<proteinExistence type="inferred from homology"/>
<evidence type="ECO:0000313" key="14">
    <source>
        <dbReference type="Proteomes" id="UP000244309"/>
    </source>
</evidence>
<evidence type="ECO:0000256" key="7">
    <source>
        <dbReference type="ARBA" id="ARBA00022927"/>
    </source>
</evidence>
<evidence type="ECO:0000256" key="10">
    <source>
        <dbReference type="PROSITE-ProRule" id="PRU00221"/>
    </source>
</evidence>
<comment type="function">
    <text evidence="11">Guanine nucleotide-exchange factor (GEF) required for the formation or budding of transport vesicles from the ER.</text>
</comment>
<keyword evidence="6" id="KW-0931">ER-Golgi transport</keyword>
<keyword evidence="7 11" id="KW-0653">Protein transport</keyword>
<dbReference type="PANTHER" id="PTHR23284">
    <property type="entry name" value="PROLACTIN REGULATORY ELEMENT BINDING PROTEIN"/>
    <property type="match status" value="1"/>
</dbReference>
<evidence type="ECO:0000256" key="3">
    <source>
        <dbReference type="ARBA" id="ARBA00022692"/>
    </source>
</evidence>
<feature type="compositionally biased region" description="Acidic residues" evidence="12">
    <location>
        <begin position="829"/>
        <end position="843"/>
    </location>
</feature>
<feature type="compositionally biased region" description="Basic and acidic residues" evidence="12">
    <location>
        <begin position="568"/>
        <end position="578"/>
    </location>
</feature>
<dbReference type="OrthoDB" id="2013972at2759"/>
<evidence type="ECO:0000256" key="4">
    <source>
        <dbReference type="ARBA" id="ARBA00022737"/>
    </source>
</evidence>
<dbReference type="Proteomes" id="UP000244309">
    <property type="component" value="Unassembled WGS sequence"/>
</dbReference>
<evidence type="ECO:0000256" key="6">
    <source>
        <dbReference type="ARBA" id="ARBA00022892"/>
    </source>
</evidence>
<evidence type="ECO:0000256" key="8">
    <source>
        <dbReference type="ARBA" id="ARBA00022989"/>
    </source>
</evidence>
<feature type="compositionally biased region" description="Acidic residues" evidence="12">
    <location>
        <begin position="644"/>
        <end position="657"/>
    </location>
</feature>
<feature type="compositionally biased region" description="Low complexity" evidence="12">
    <location>
        <begin position="1141"/>
        <end position="1175"/>
    </location>
</feature>
<feature type="compositionally biased region" description="Basic and acidic residues" evidence="12">
    <location>
        <begin position="985"/>
        <end position="999"/>
    </location>
</feature>
<name>A0A2V1AUI3_9ASCO</name>
<dbReference type="AlphaFoldDB" id="A0A2V1AUI3"/>
<keyword evidence="8 11" id="KW-1133">Transmembrane helix</keyword>
<feature type="compositionally biased region" description="Acidic residues" evidence="12">
    <location>
        <begin position="768"/>
        <end position="778"/>
    </location>
</feature>
<dbReference type="PANTHER" id="PTHR23284:SF0">
    <property type="entry name" value="PROLACTIN REGULATORY ELEMENT-BINDING PROTEIN"/>
    <property type="match status" value="1"/>
</dbReference>
<sequence length="1186" mass="126102">MSAKKSAALNTGYPIFGIKFIDNKTVLAVGGGGEGNNGIPNKITAVKCSLKVKDKERRLQKYREITLPSNEDSPMCVDAAGVVGDDGNKNSIFVGCNQSSALIKNMNVNNNLRKYGFTDEEHLKFLDAVQFDNTVSAESAGEYPKIISLSRESEVGALMTSQTPSEVYIFRPENLELVAKTKASTSGEIKDLQVSQHDGGKSVCLVTTSTVEVINTQNGVTETVSSGNGDNKSLKILAKYNLSKLRFVSDSNVVIVGALKSGKGIGIILYDVVNHKVVKESKFTKKSGLIVAMDVSQTQNLIAVAGNDLYVHILRLSDLKLISSIPKLHKFAITSLSFSPSGTKLASGSADQTLNVMPIPPNYASGTSIFGFIFKLLMFFFVIGAGIFVQQALQAGQLDQYIDLLEQHVGPLDHYVDLSKRHGGELYNKAQVYGKVAVDLSQKYGSVYYEKAQVYGKIGYEVLKEKSAYGLDLIKEKLNQDKLDDQEDTKQFFTMTDWADKPEVQTETETTAQKPDDTLNDFVSEVTKAVDDLTYAEGEIDTESIIREAVKLDTNTLNEPVSSSADVSHAEELKKEVSSEAPQATPEAASTSQEPVAEPVVPREEQAEETPEAVQEPESALTEESSIQTPAAETPISETPPIEESIEPSEASSEEPESFAGTVLEDVGEVEEPTDVPVDGEAEDLPTPESAEFEKVDPEVVIEEEVTPEASVVEQSEQQADGSIVDSEAGPEPTEPEIQQPEVALETGSAEESSIGSETETVIPEASVQEEDIVEESTDSVNGEVNSETAESSQVASETDSVVPVSSEVVVSEPIEEPIAESEVNSVPEETEELSSSLEETEQTPEPSSESDDILKSIETPVSSVIEKVEESVVEPVVENVVKPVTEAAGESFDSVTEAASESINSITEAVSESIESATEAASQPIDSVVEPVVESVESAAEPVIESVAEPVVESVVEPVVESVVESVVEPVIEPTTESAAEPIKSAEEPVEEPVKAAEEPVQVSDEPASEPVQPVKSVKEAAEAVKDKATEVIDKAQRKESVTTSTVAPIETPETPAAETVTPSESEDIVSSASSVIEKASESAVESSDETASTATPQTVQSSESAKASPEENTPVSAASSAPAASSSVAADKDVPPPVEEVSSDSSATTIASTEVLSEVLSKLSSEVSSIDSSATKAANPHDEL</sequence>
<gene>
    <name evidence="13" type="ORF">CXQ85_000741</name>
</gene>
<comment type="subcellular location">
    <subcellularLocation>
        <location evidence="11">Endoplasmic reticulum membrane</location>
        <topology evidence="11">Single-pass type II membrane protein</topology>
    </subcellularLocation>
    <subcellularLocation>
        <location evidence="11">Golgi apparatus membrane</location>
        <topology evidence="11">Single-pass type II membrane protein</topology>
    </subcellularLocation>
</comment>
<keyword evidence="14" id="KW-1185">Reference proteome</keyword>
<feature type="compositionally biased region" description="Polar residues" evidence="12">
    <location>
        <begin position="622"/>
        <end position="631"/>
    </location>
</feature>
<feature type="compositionally biased region" description="Polar residues" evidence="12">
    <location>
        <begin position="779"/>
        <end position="800"/>
    </location>
</feature>
<feature type="compositionally biased region" description="Low complexity" evidence="12">
    <location>
        <begin position="1047"/>
        <end position="1079"/>
    </location>
</feature>
<reference evidence="13 14" key="1">
    <citation type="submission" date="2017-12" db="EMBL/GenBank/DDBJ databases">
        <title>Genome Sequence of a Multidrug-Resistant Candida haemulonii Isolate from a Patient with Chronic Leg Ulcers in Israel.</title>
        <authorList>
            <person name="Chow N.A."/>
            <person name="Gade L."/>
            <person name="Batra D."/>
            <person name="Rowe L.A."/>
            <person name="Ben-Ami R."/>
            <person name="Loparev V.N."/>
            <person name="Litvintseva A.P."/>
        </authorList>
    </citation>
    <scope>NUCLEOTIDE SEQUENCE [LARGE SCALE GENOMIC DNA]</scope>
    <source>
        <strain evidence="13 14">B11899</strain>
    </source>
</reference>
<dbReference type="Gene3D" id="2.130.10.10">
    <property type="entry name" value="YVTN repeat-like/Quinoprotein amine dehydrogenase"/>
    <property type="match status" value="1"/>
</dbReference>
<comment type="similarity">
    <text evidence="11">Belongs to the WD repeat SEC12 family.</text>
</comment>
<feature type="compositionally biased region" description="Basic and acidic residues" evidence="12">
    <location>
        <begin position="1018"/>
        <end position="1042"/>
    </location>
</feature>
<dbReference type="InterPro" id="IPR045260">
    <property type="entry name" value="Sec12-like"/>
</dbReference>
<keyword evidence="9 11" id="KW-0472">Membrane</keyword>
<evidence type="ECO:0000256" key="1">
    <source>
        <dbReference type="ARBA" id="ARBA00022448"/>
    </source>
</evidence>
<keyword evidence="2 10" id="KW-0853">WD repeat</keyword>
<feature type="compositionally biased region" description="Acidic residues" evidence="12">
    <location>
        <begin position="666"/>
        <end position="686"/>
    </location>
</feature>
<dbReference type="GO" id="GO:0006888">
    <property type="term" value="P:endoplasmic reticulum to Golgi vesicle-mediated transport"/>
    <property type="evidence" value="ECO:0007669"/>
    <property type="project" value="UniProtKB-UniRule"/>
</dbReference>
<keyword evidence="4 11" id="KW-0677">Repeat</keyword>
<feature type="compositionally biased region" description="Low complexity" evidence="12">
    <location>
        <begin position="801"/>
        <end position="813"/>
    </location>
</feature>
<dbReference type="GO" id="GO:0000139">
    <property type="term" value="C:Golgi membrane"/>
    <property type="evidence" value="ECO:0007669"/>
    <property type="project" value="UniProtKB-SubCell"/>
</dbReference>
<evidence type="ECO:0000256" key="11">
    <source>
        <dbReference type="RuleBase" id="RU369019"/>
    </source>
</evidence>
<dbReference type="PROSITE" id="PS50082">
    <property type="entry name" value="WD_REPEATS_2"/>
    <property type="match status" value="1"/>
</dbReference>
<keyword evidence="5 11" id="KW-0256">Endoplasmic reticulum</keyword>
<evidence type="ECO:0000256" key="12">
    <source>
        <dbReference type="SAM" id="MobiDB-lite"/>
    </source>
</evidence>
<organism evidence="13 14">
    <name type="scientific">Candidozyma haemuli</name>
    <dbReference type="NCBI Taxonomy" id="45357"/>
    <lineage>
        <taxon>Eukaryota</taxon>
        <taxon>Fungi</taxon>
        <taxon>Dikarya</taxon>
        <taxon>Ascomycota</taxon>
        <taxon>Saccharomycotina</taxon>
        <taxon>Pichiomycetes</taxon>
        <taxon>Metschnikowiaceae</taxon>
        <taxon>Candidozyma</taxon>
    </lineage>
</organism>
<comment type="caution">
    <text evidence="13">The sequence shown here is derived from an EMBL/GenBank/DDBJ whole genome shotgun (WGS) entry which is preliminary data.</text>
</comment>
<feature type="repeat" description="WD" evidence="10">
    <location>
        <begin position="326"/>
        <end position="356"/>
    </location>
</feature>
<feature type="compositionally biased region" description="Polar residues" evidence="12">
    <location>
        <begin position="1085"/>
        <end position="1115"/>
    </location>
</feature>
<dbReference type="InterPro" id="IPR015943">
    <property type="entry name" value="WD40/YVTN_repeat-like_dom_sf"/>
</dbReference>
<dbReference type="SUPFAM" id="SSF50998">
    <property type="entry name" value="Quinoprotein alcohol dehydrogenase-like"/>
    <property type="match status" value="1"/>
</dbReference>
<feature type="compositionally biased region" description="Polar residues" evidence="12">
    <location>
        <begin position="557"/>
        <end position="566"/>
    </location>
</feature>
<dbReference type="GO" id="GO:0005789">
    <property type="term" value="C:endoplasmic reticulum membrane"/>
    <property type="evidence" value="ECO:0007669"/>
    <property type="project" value="UniProtKB-SubCell"/>
</dbReference>
<dbReference type="RefSeq" id="XP_025342690.1">
    <property type="nucleotide sequence ID" value="XM_025484475.1"/>
</dbReference>
<protein>
    <recommendedName>
        <fullName evidence="11">Guanine nucleotide-exchange factor SEC12</fullName>
    </recommendedName>
</protein>
<feature type="compositionally biased region" description="Low complexity" evidence="12">
    <location>
        <begin position="632"/>
        <end position="643"/>
    </location>
</feature>
<feature type="transmembrane region" description="Helical" evidence="11">
    <location>
        <begin position="369"/>
        <end position="389"/>
    </location>
</feature>
<keyword evidence="3 11" id="KW-0812">Transmembrane</keyword>
<dbReference type="STRING" id="45357.A0A2V1AUI3"/>
<evidence type="ECO:0000313" key="13">
    <source>
        <dbReference type="EMBL" id="PVH21750.1"/>
    </source>
</evidence>
<keyword evidence="1 11" id="KW-0813">Transport</keyword>
<dbReference type="GO" id="GO:0003400">
    <property type="term" value="P:regulation of COPII vesicle coating"/>
    <property type="evidence" value="ECO:0007669"/>
    <property type="project" value="UniProtKB-UniRule"/>
</dbReference>
<feature type="compositionally biased region" description="Polar residues" evidence="12">
    <location>
        <begin position="750"/>
        <end position="760"/>
    </location>
</feature>
<dbReference type="EMBL" id="PKFO01000005">
    <property type="protein sequence ID" value="PVH21750.1"/>
    <property type="molecule type" value="Genomic_DNA"/>
</dbReference>
<feature type="compositionally biased region" description="Low complexity" evidence="12">
    <location>
        <begin position="1116"/>
        <end position="1131"/>
    </location>
</feature>
<dbReference type="GO" id="GO:0015031">
    <property type="term" value="P:protein transport"/>
    <property type="evidence" value="ECO:0007669"/>
    <property type="project" value="UniProtKB-KW"/>
</dbReference>
<evidence type="ECO:0000256" key="5">
    <source>
        <dbReference type="ARBA" id="ARBA00022824"/>
    </source>
</evidence>
<dbReference type="GeneID" id="37006073"/>
<feature type="region of interest" description="Disordered" evidence="12">
    <location>
        <begin position="557"/>
        <end position="859"/>
    </location>
</feature>